<dbReference type="PANTHER" id="PTHR10000">
    <property type="entry name" value="PHOSPHOSERINE PHOSPHATASE"/>
    <property type="match status" value="1"/>
</dbReference>
<dbReference type="Proteomes" id="UP000199375">
    <property type="component" value="Unassembled WGS sequence"/>
</dbReference>
<accession>A0A1C4XDE7</accession>
<protein>
    <submittedName>
        <fullName evidence="1">Cof subfamily of IIB subfamily of haloacid dehalogenase superfamily/HAD-superfamily hydrolase, subfamily IIB</fullName>
    </submittedName>
</protein>
<dbReference type="Gene3D" id="3.30.1240.10">
    <property type="match status" value="1"/>
</dbReference>
<gene>
    <name evidence="1" type="ORF">GA0070558_12450</name>
</gene>
<dbReference type="PANTHER" id="PTHR10000:SF8">
    <property type="entry name" value="HAD SUPERFAMILY HYDROLASE-LIKE, TYPE 3"/>
    <property type="match status" value="1"/>
</dbReference>
<dbReference type="SUPFAM" id="SSF56784">
    <property type="entry name" value="HAD-like"/>
    <property type="match status" value="1"/>
</dbReference>
<proteinExistence type="predicted"/>
<dbReference type="AlphaFoldDB" id="A0A1C4XDE7"/>
<dbReference type="EMBL" id="FMCW01000024">
    <property type="protein sequence ID" value="SCF06476.1"/>
    <property type="molecule type" value="Genomic_DNA"/>
</dbReference>
<organism evidence="1 2">
    <name type="scientific">Micromonospora haikouensis</name>
    <dbReference type="NCBI Taxonomy" id="686309"/>
    <lineage>
        <taxon>Bacteria</taxon>
        <taxon>Bacillati</taxon>
        <taxon>Actinomycetota</taxon>
        <taxon>Actinomycetes</taxon>
        <taxon>Micromonosporales</taxon>
        <taxon>Micromonosporaceae</taxon>
        <taxon>Micromonospora</taxon>
    </lineage>
</organism>
<dbReference type="Gene3D" id="3.40.50.1000">
    <property type="entry name" value="HAD superfamily/HAD-like"/>
    <property type="match status" value="1"/>
</dbReference>
<dbReference type="InterPro" id="IPR006379">
    <property type="entry name" value="HAD-SF_hydro_IIB"/>
</dbReference>
<dbReference type="Pfam" id="PF08282">
    <property type="entry name" value="Hydrolase_3"/>
    <property type="match status" value="1"/>
</dbReference>
<dbReference type="RefSeq" id="WP_091283550.1">
    <property type="nucleotide sequence ID" value="NZ_FMCW01000024.1"/>
</dbReference>
<name>A0A1C4XDE7_9ACTN</name>
<dbReference type="GO" id="GO:0016791">
    <property type="term" value="F:phosphatase activity"/>
    <property type="evidence" value="ECO:0007669"/>
    <property type="project" value="TreeGrafter"/>
</dbReference>
<dbReference type="NCBIfam" id="TIGR01484">
    <property type="entry name" value="HAD-SF-IIB"/>
    <property type="match status" value="1"/>
</dbReference>
<dbReference type="GO" id="GO:0000287">
    <property type="term" value="F:magnesium ion binding"/>
    <property type="evidence" value="ECO:0007669"/>
    <property type="project" value="TreeGrafter"/>
</dbReference>
<keyword evidence="1" id="KW-0378">Hydrolase</keyword>
<dbReference type="InterPro" id="IPR036412">
    <property type="entry name" value="HAD-like_sf"/>
</dbReference>
<dbReference type="GO" id="GO:0005829">
    <property type="term" value="C:cytosol"/>
    <property type="evidence" value="ECO:0007669"/>
    <property type="project" value="TreeGrafter"/>
</dbReference>
<evidence type="ECO:0000313" key="1">
    <source>
        <dbReference type="EMBL" id="SCF06476.1"/>
    </source>
</evidence>
<dbReference type="InterPro" id="IPR023214">
    <property type="entry name" value="HAD_sf"/>
</dbReference>
<reference evidence="1 2" key="1">
    <citation type="submission" date="2016-06" db="EMBL/GenBank/DDBJ databases">
        <authorList>
            <person name="Kjaerup R.B."/>
            <person name="Dalgaard T.S."/>
            <person name="Juul-Madsen H.R."/>
        </authorList>
    </citation>
    <scope>NUCLEOTIDE SEQUENCE [LARGE SCALE GENOMIC DNA]</scope>
    <source>
        <strain evidence="1 2">DSM 45626</strain>
    </source>
</reference>
<evidence type="ECO:0000313" key="2">
    <source>
        <dbReference type="Proteomes" id="UP000199375"/>
    </source>
</evidence>
<sequence>MVSFAGDRFSAIDLLDAPDALADVHVRNPAARGGPAYDDGWLWLPLAPDRVTTRLVGTVQVEVVWSGDSLSSLRITGCPLWMRIRPPFGPAVTADPATALRGVDLVAMDLDGTMLNGRGEVTARVGAAVRRARDEGIQLAFVTGRPLADTRDLLSSAGLHGYVAASNGAIVLDPDGRVLHRRVLDGERAAEVARHLHLWFPELVLGAVDESRLFLDPGFPADLAHEWSSQVCAGSVSDALSDGGMLKVLAAHAQLSAETLAPAVSAALGDEYLVTYSTQRFLEISDIHATKGEAVDAIAAAAGLPTTAVATIGDMPNDLPMLDRSGIAVAVGNADRRIVDVADMIIPGNDHDGVAHLLDAVVAVRRGLPEARG</sequence>